<feature type="domain" description="ABC transmembrane type-1" evidence="13">
    <location>
        <begin position="279"/>
        <end position="556"/>
    </location>
</feature>
<keyword evidence="6" id="KW-0547">Nucleotide-binding</keyword>
<dbReference type="PROSITE" id="PS50893">
    <property type="entry name" value="ABC_TRANSPORTER_2"/>
    <property type="match status" value="2"/>
</dbReference>
<accession>A0A367L6L7</accession>
<keyword evidence="7" id="KW-0067">ATP-binding</keyword>
<dbReference type="FunFam" id="1.20.1560.10:FF:000066">
    <property type="entry name" value="ABC multidrug transporter (Eurofung)"/>
    <property type="match status" value="1"/>
</dbReference>
<feature type="transmembrane region" description="Helical" evidence="11">
    <location>
        <begin position="986"/>
        <end position="1006"/>
    </location>
</feature>
<dbReference type="PANTHER" id="PTHR24223:SF399">
    <property type="entry name" value="ABC TRANSPORTER ATNG"/>
    <property type="match status" value="1"/>
</dbReference>
<dbReference type="SMART" id="SM00382">
    <property type="entry name" value="AAA"/>
    <property type="match status" value="2"/>
</dbReference>
<evidence type="ECO:0008006" key="16">
    <source>
        <dbReference type="Google" id="ProtNLM"/>
    </source>
</evidence>
<evidence type="ECO:0000259" key="13">
    <source>
        <dbReference type="PROSITE" id="PS50929"/>
    </source>
</evidence>
<dbReference type="Pfam" id="PF00005">
    <property type="entry name" value="ABC_tran"/>
    <property type="match status" value="2"/>
</dbReference>
<evidence type="ECO:0000259" key="12">
    <source>
        <dbReference type="PROSITE" id="PS50893"/>
    </source>
</evidence>
<dbReference type="Gene3D" id="3.40.50.300">
    <property type="entry name" value="P-loop containing nucleotide triphosphate hydrolases"/>
    <property type="match status" value="2"/>
</dbReference>
<dbReference type="SUPFAM" id="SSF90123">
    <property type="entry name" value="ABC transporter transmembrane region"/>
    <property type="match status" value="2"/>
</dbReference>
<evidence type="ECO:0000313" key="15">
    <source>
        <dbReference type="Proteomes" id="UP000253664"/>
    </source>
</evidence>
<evidence type="ECO:0000256" key="11">
    <source>
        <dbReference type="SAM" id="Phobius"/>
    </source>
</evidence>
<feature type="domain" description="ABC transporter" evidence="12">
    <location>
        <begin position="1192"/>
        <end position="1425"/>
    </location>
</feature>
<feature type="transmembrane region" description="Helical" evidence="11">
    <location>
        <begin position="34"/>
        <end position="56"/>
    </location>
</feature>
<dbReference type="FunFam" id="3.40.50.300:FF:002145">
    <property type="entry name" value="ABC transporter (MsbA subfamily)"/>
    <property type="match status" value="1"/>
</dbReference>
<dbReference type="STRING" id="1330021.A0A367L6L7"/>
<organism evidence="14 15">
    <name type="scientific">Ophiocordyceps polyrhachis-furcata BCC 54312</name>
    <dbReference type="NCBI Taxonomy" id="1330021"/>
    <lineage>
        <taxon>Eukaryota</taxon>
        <taxon>Fungi</taxon>
        <taxon>Dikarya</taxon>
        <taxon>Ascomycota</taxon>
        <taxon>Pezizomycotina</taxon>
        <taxon>Sordariomycetes</taxon>
        <taxon>Hypocreomycetidae</taxon>
        <taxon>Hypocreales</taxon>
        <taxon>Ophiocordycipitaceae</taxon>
        <taxon>Ophiocordyceps</taxon>
    </lineage>
</organism>
<dbReference type="Proteomes" id="UP000253664">
    <property type="component" value="Unassembled WGS sequence"/>
</dbReference>
<dbReference type="Pfam" id="PF24357">
    <property type="entry name" value="TMD0_ABC"/>
    <property type="match status" value="1"/>
</dbReference>
<dbReference type="InterPro" id="IPR011527">
    <property type="entry name" value="ABC1_TM_dom"/>
</dbReference>
<dbReference type="InterPro" id="IPR056227">
    <property type="entry name" value="TMD0_ABC"/>
</dbReference>
<dbReference type="Gene3D" id="1.20.1560.10">
    <property type="entry name" value="ABC transporter type 1, transmembrane domain"/>
    <property type="match status" value="2"/>
</dbReference>
<reference evidence="14 15" key="1">
    <citation type="journal article" date="2015" name="BMC Genomics">
        <title>Insights from the genome of Ophiocordyceps polyrhachis-furcata to pathogenicity and host specificity in insect fungi.</title>
        <authorList>
            <person name="Wichadakul D."/>
            <person name="Kobmoo N."/>
            <person name="Ingsriswang S."/>
            <person name="Tangphatsornruang S."/>
            <person name="Chantasingh D."/>
            <person name="Luangsa-ard J.J."/>
            <person name="Eurwilaichitr L."/>
        </authorList>
    </citation>
    <scope>NUCLEOTIDE SEQUENCE [LARGE SCALE GENOMIC DNA]</scope>
    <source>
        <strain evidence="14 15">BCC 54312</strain>
    </source>
</reference>
<dbReference type="InterPro" id="IPR036640">
    <property type="entry name" value="ABC1_TM_sf"/>
</dbReference>
<keyword evidence="15" id="KW-1185">Reference proteome</keyword>
<feature type="transmembrane region" description="Helical" evidence="11">
    <location>
        <begin position="312"/>
        <end position="330"/>
    </location>
</feature>
<feature type="transmembrane region" description="Helical" evidence="11">
    <location>
        <begin position="68"/>
        <end position="88"/>
    </location>
</feature>
<dbReference type="EMBL" id="LKCN02000013">
    <property type="protein sequence ID" value="RCI10064.1"/>
    <property type="molecule type" value="Genomic_DNA"/>
</dbReference>
<dbReference type="CDD" id="cd18580">
    <property type="entry name" value="ABC_6TM_ABCC_D2"/>
    <property type="match status" value="1"/>
</dbReference>
<feature type="transmembrane region" description="Helical" evidence="11">
    <location>
        <begin position="1012"/>
        <end position="1033"/>
    </location>
</feature>
<evidence type="ECO:0000256" key="10">
    <source>
        <dbReference type="ARBA" id="ARBA00023180"/>
    </source>
</evidence>
<dbReference type="PROSITE" id="PS00211">
    <property type="entry name" value="ABC_TRANSPORTER_1"/>
    <property type="match status" value="1"/>
</dbReference>
<evidence type="ECO:0000256" key="2">
    <source>
        <dbReference type="ARBA" id="ARBA00009726"/>
    </source>
</evidence>
<comment type="subcellular location">
    <subcellularLocation>
        <location evidence="1">Cell membrane</location>
        <topology evidence="1">Multi-pass membrane protein</topology>
    </subcellularLocation>
</comment>
<evidence type="ECO:0000256" key="5">
    <source>
        <dbReference type="ARBA" id="ARBA00022692"/>
    </source>
</evidence>
<dbReference type="InterPro" id="IPR027417">
    <property type="entry name" value="P-loop_NTPase"/>
</dbReference>
<proteinExistence type="inferred from homology"/>
<dbReference type="Pfam" id="PF00664">
    <property type="entry name" value="ABC_membrane"/>
    <property type="match status" value="2"/>
</dbReference>
<dbReference type="PANTHER" id="PTHR24223">
    <property type="entry name" value="ATP-BINDING CASSETTE SUB-FAMILY C"/>
    <property type="match status" value="1"/>
</dbReference>
<feature type="transmembrane region" description="Helical" evidence="11">
    <location>
        <begin position="131"/>
        <end position="152"/>
    </location>
</feature>
<sequence>MALFTCLPEADDSFGPLVGSQCRFDLTLLFEQSVLSIGPASVIIITFPLRLAYLASSHLKTRPGRPRLVKLAVATVWLALQLILLSLWSHHEQHRTRASLPSAALNVIVALQIMTLSWMEDGRSIRPSSLLSIYLLLSLVFDVAQVRTLWLLRLETPIAAVFTASTIIKAIMLLLENRNKTTYLNPTASPLPPEATSGIINRSFLWWLNDLFRRGLHPEKPLTIDQLYPLDPQLASAAVGFSMQRAWAQRRTPERRFEFPLAVFKTLQGPILSAAIPRLFLIAFTFSQPFLISRVLNLLSEPDSETSRNTGYTLIFAAAFIYLGMAMSNLHYNHRVYRNMVMFRGACVTLLYNHVLTLPIGQYDDSAVVTLMSVDVDNIVSCLIDLDECWARVIEITLGLVLLARQLGWVSLVPVFVVVVSFFGTAEISRTIGARQKIWMDAVEKRITMTASMLASMRSIKMMGLSPVLSKIVQDQRIHETRRMAAARWNIVWQNVVQNLPWALSPALTFIIYVAQATIRGESAIDVTQAFTSLSIITLLTGPTAKLLSAIPSTAASLGCFDRIQEFLTTPPRTDLRLVDRATLSTARRNHEAIVAQGLSLRPAPKEEPILTNVNFTIPRASLTMVVGPVGSGKSTLLHAMLGEVSSKDAGSIRVASAIWALCVQTPWLPNTTIRQAICGYPEHNLNADESWYRQCLHACALDYDLGQLSDGDETDIGSASTVLSGGQRARIALARAIYARTDLMILDDILSALDSKTAANIMSRLFGDNGLLKKRQVTVVLATHASEYLSYADKTLIVANGRVEDGGRGDQAVGKGLIDVLKSSDGPKRHLESKPIEPDVTAKAAQISEANELGDLNRETDWDIYRYYFKSVGLPKTALFVAFVVVDVFCSSFSNVWLKWWAEVDGGQIALYMSVYFILAVMNSVGTGGYVWSILILISPYTARKLHAVLLRAVMRAPQSFFSATDSGSILNRFSQDMTIIEGQLPIGVLIAVSNLFSSMAAAALVTVGSVYMVASIPFLVFVIWVLQHVYLSTSRQLRLLDLESKSPLCSHFLETVGGLATIRAFGWQSRFKFKNERLLDNAQRPHYLLYCSQRWLNLVLDLVIGAQAVLVVGLAVGFRHSTSPGLLGVSLNSTLSFSAALSSLVSGWTMLETSLGAIARLMNFEATVKPEDRVGEKVRPSASWPDRGMIELRNVTAIHAVDAVGIRDVSLNVKPGQKIGICGRTGSGKSSLVATMVRLLELDSGSIVIDDVDLATVPREVIRERLVSLPQDPLVLAGSIRLNVDPESRSTDEAVASALTRVGLGFLAESRGIAADITATSLSRGQQQLLALARALVKKQLYGSTILLLDEATSNVDAETDAVLQRVLRQDFAGCSRLTVAHRVDTIMDSDVVVVMDASRIVEVGAPDELLAKPGGWFAGLAGPDKA</sequence>
<dbReference type="FunFam" id="1.20.1560.10:FF:000055">
    <property type="entry name" value="ABC multidrug transporter (Eurofung)"/>
    <property type="match status" value="1"/>
</dbReference>
<feature type="transmembrane region" description="Helical" evidence="11">
    <location>
        <begin position="158"/>
        <end position="175"/>
    </location>
</feature>
<name>A0A367L6L7_9HYPO</name>
<feature type="transmembrane region" description="Helical" evidence="11">
    <location>
        <begin position="879"/>
        <end position="898"/>
    </location>
</feature>
<protein>
    <recommendedName>
        <fullName evidence="16">ABC transporter</fullName>
    </recommendedName>
</protein>
<comment type="caution">
    <text evidence="14">The sequence shown here is derived from an EMBL/GenBank/DDBJ whole genome shotgun (WGS) entry which is preliminary data.</text>
</comment>
<dbReference type="GO" id="GO:0005524">
    <property type="term" value="F:ATP binding"/>
    <property type="evidence" value="ECO:0007669"/>
    <property type="project" value="UniProtKB-KW"/>
</dbReference>
<dbReference type="CDD" id="cd03244">
    <property type="entry name" value="ABCC_MRP_domain2"/>
    <property type="match status" value="1"/>
</dbReference>
<comment type="similarity">
    <text evidence="2">Belongs to the ABC transporter superfamily. ABCC family. Conjugate transporter (TC 3.A.1.208) subfamily.</text>
</comment>
<gene>
    <name evidence="14" type="ORF">L249_8416</name>
</gene>
<dbReference type="OrthoDB" id="6500128at2759"/>
<evidence type="ECO:0000256" key="6">
    <source>
        <dbReference type="ARBA" id="ARBA00022741"/>
    </source>
</evidence>
<keyword evidence="3" id="KW-0813">Transport</keyword>
<evidence type="ECO:0000256" key="9">
    <source>
        <dbReference type="ARBA" id="ARBA00023136"/>
    </source>
</evidence>
<dbReference type="SUPFAM" id="SSF52540">
    <property type="entry name" value="P-loop containing nucleoside triphosphate hydrolases"/>
    <property type="match status" value="2"/>
</dbReference>
<keyword evidence="8 11" id="KW-1133">Transmembrane helix</keyword>
<keyword evidence="10" id="KW-0325">Glycoprotein</keyword>
<dbReference type="CDD" id="cd03250">
    <property type="entry name" value="ABCC_MRP_domain1"/>
    <property type="match status" value="1"/>
</dbReference>
<dbReference type="InterPro" id="IPR050173">
    <property type="entry name" value="ABC_transporter_C-like"/>
</dbReference>
<evidence type="ECO:0000256" key="1">
    <source>
        <dbReference type="ARBA" id="ARBA00004651"/>
    </source>
</evidence>
<feature type="domain" description="ABC transmembrane type-1" evidence="13">
    <location>
        <begin position="879"/>
        <end position="1155"/>
    </location>
</feature>
<keyword evidence="5 11" id="KW-0812">Transmembrane</keyword>
<feature type="domain" description="ABC transporter" evidence="12">
    <location>
        <begin position="594"/>
        <end position="826"/>
    </location>
</feature>
<keyword evidence="4" id="KW-1003">Cell membrane</keyword>
<dbReference type="CDD" id="cd18579">
    <property type="entry name" value="ABC_6TM_ABCC_D1"/>
    <property type="match status" value="1"/>
</dbReference>
<feature type="transmembrane region" description="Helical" evidence="11">
    <location>
        <begin position="271"/>
        <end position="292"/>
    </location>
</feature>
<dbReference type="GO" id="GO:0016887">
    <property type="term" value="F:ATP hydrolysis activity"/>
    <property type="evidence" value="ECO:0007669"/>
    <property type="project" value="InterPro"/>
</dbReference>
<dbReference type="InterPro" id="IPR044726">
    <property type="entry name" value="ABCC_6TM_D2"/>
</dbReference>
<evidence type="ECO:0000313" key="14">
    <source>
        <dbReference type="EMBL" id="RCI10064.1"/>
    </source>
</evidence>
<dbReference type="InterPro" id="IPR003593">
    <property type="entry name" value="AAA+_ATPase"/>
</dbReference>
<dbReference type="InterPro" id="IPR017871">
    <property type="entry name" value="ABC_transporter-like_CS"/>
</dbReference>
<feature type="transmembrane region" description="Helical" evidence="11">
    <location>
        <begin position="910"/>
        <end position="939"/>
    </location>
</feature>
<evidence type="ECO:0000256" key="4">
    <source>
        <dbReference type="ARBA" id="ARBA00022475"/>
    </source>
</evidence>
<feature type="transmembrane region" description="Helical" evidence="11">
    <location>
        <begin position="407"/>
        <end position="428"/>
    </location>
</feature>
<evidence type="ECO:0000256" key="3">
    <source>
        <dbReference type="ARBA" id="ARBA00022448"/>
    </source>
</evidence>
<dbReference type="GO" id="GO:0140359">
    <property type="term" value="F:ABC-type transporter activity"/>
    <property type="evidence" value="ECO:0007669"/>
    <property type="project" value="InterPro"/>
</dbReference>
<dbReference type="InterPro" id="IPR003439">
    <property type="entry name" value="ABC_transporter-like_ATP-bd"/>
</dbReference>
<keyword evidence="9 11" id="KW-0472">Membrane</keyword>
<feature type="transmembrane region" description="Helical" evidence="11">
    <location>
        <begin position="100"/>
        <end position="119"/>
    </location>
</feature>
<feature type="transmembrane region" description="Helical" evidence="11">
    <location>
        <begin position="1097"/>
        <end position="1120"/>
    </location>
</feature>
<evidence type="ECO:0000256" key="7">
    <source>
        <dbReference type="ARBA" id="ARBA00022840"/>
    </source>
</evidence>
<dbReference type="InterPro" id="IPR044746">
    <property type="entry name" value="ABCC_6TM_D1"/>
</dbReference>
<dbReference type="GO" id="GO:0005886">
    <property type="term" value="C:plasma membrane"/>
    <property type="evidence" value="ECO:0007669"/>
    <property type="project" value="UniProtKB-SubCell"/>
</dbReference>
<evidence type="ECO:0000256" key="8">
    <source>
        <dbReference type="ARBA" id="ARBA00022989"/>
    </source>
</evidence>
<feature type="transmembrane region" description="Helical" evidence="11">
    <location>
        <begin position="342"/>
        <end position="363"/>
    </location>
</feature>
<dbReference type="PROSITE" id="PS50929">
    <property type="entry name" value="ABC_TM1F"/>
    <property type="match status" value="2"/>
</dbReference>